<dbReference type="CDD" id="cd02801">
    <property type="entry name" value="DUS_like_FMN"/>
    <property type="match status" value="1"/>
</dbReference>
<evidence type="ECO:0000256" key="8">
    <source>
        <dbReference type="ARBA" id="ARBA00023027"/>
    </source>
</evidence>
<evidence type="ECO:0000256" key="12">
    <source>
        <dbReference type="ARBA" id="ARBA00047287"/>
    </source>
</evidence>
<dbReference type="EC" id="1.3.1.88" evidence="10"/>
<evidence type="ECO:0000256" key="6">
    <source>
        <dbReference type="ARBA" id="ARBA00022857"/>
    </source>
</evidence>
<proteinExistence type="inferred from homology"/>
<dbReference type="GO" id="GO:0050660">
    <property type="term" value="F:flavin adenine dinucleotide binding"/>
    <property type="evidence" value="ECO:0007669"/>
    <property type="project" value="InterPro"/>
</dbReference>
<dbReference type="InterPro" id="IPR035587">
    <property type="entry name" value="DUS-like_FMN-bd"/>
</dbReference>
<dbReference type="Pfam" id="PF01207">
    <property type="entry name" value="Dus"/>
    <property type="match status" value="1"/>
</dbReference>
<gene>
    <name evidence="20" type="ORF">K402DRAFT_420906</name>
</gene>
<comment type="cofactor">
    <cofactor evidence="1">
        <name>FMN</name>
        <dbReference type="ChEBI" id="CHEBI:58210"/>
    </cofactor>
</comment>
<dbReference type="Gene3D" id="3.20.20.70">
    <property type="entry name" value="Aldolase class I"/>
    <property type="match status" value="1"/>
</dbReference>
<accession>A0A6G1H1K7</accession>
<keyword evidence="21" id="KW-1185">Reference proteome</keyword>
<feature type="compositionally biased region" description="Polar residues" evidence="18">
    <location>
        <begin position="389"/>
        <end position="404"/>
    </location>
</feature>
<feature type="compositionally biased region" description="Polar residues" evidence="18">
    <location>
        <begin position="423"/>
        <end position="434"/>
    </location>
</feature>
<evidence type="ECO:0000256" key="17">
    <source>
        <dbReference type="ARBA" id="ARBA00049467"/>
    </source>
</evidence>
<keyword evidence="6" id="KW-0521">NADP</keyword>
<keyword evidence="3" id="KW-0288">FMN</keyword>
<comment type="similarity">
    <text evidence="9">Belongs to the Dus family. Dus1 subfamily.</text>
</comment>
<dbReference type="InterPro" id="IPR013785">
    <property type="entry name" value="Aldolase_TIM"/>
</dbReference>
<evidence type="ECO:0000256" key="7">
    <source>
        <dbReference type="ARBA" id="ARBA00023002"/>
    </source>
</evidence>
<feature type="region of interest" description="Disordered" evidence="18">
    <location>
        <begin position="568"/>
        <end position="627"/>
    </location>
</feature>
<keyword evidence="5" id="KW-0819">tRNA processing</keyword>
<keyword evidence="2" id="KW-0285">Flavoprotein</keyword>
<dbReference type="AlphaFoldDB" id="A0A6G1H1K7"/>
<dbReference type="InterPro" id="IPR018517">
    <property type="entry name" value="tRNA_hU_synthase_CS"/>
</dbReference>
<dbReference type="GO" id="GO:0017150">
    <property type="term" value="F:tRNA dihydrouridine synthase activity"/>
    <property type="evidence" value="ECO:0007669"/>
    <property type="project" value="InterPro"/>
</dbReference>
<dbReference type="EMBL" id="ML977155">
    <property type="protein sequence ID" value="KAF1986858.1"/>
    <property type="molecule type" value="Genomic_DNA"/>
</dbReference>
<keyword evidence="8" id="KW-0520">NAD</keyword>
<evidence type="ECO:0000313" key="20">
    <source>
        <dbReference type="EMBL" id="KAF1986858.1"/>
    </source>
</evidence>
<feature type="compositionally biased region" description="Polar residues" evidence="18">
    <location>
        <begin position="1"/>
        <end position="21"/>
    </location>
</feature>
<protein>
    <recommendedName>
        <fullName evidence="10">tRNA-dihydrouridine(16/17) synthase [NAD(P)(+)]</fullName>
        <ecNumber evidence="10">1.3.1.88</ecNumber>
    </recommendedName>
</protein>
<evidence type="ECO:0000256" key="3">
    <source>
        <dbReference type="ARBA" id="ARBA00022643"/>
    </source>
</evidence>
<evidence type="ECO:0000313" key="21">
    <source>
        <dbReference type="Proteomes" id="UP000800041"/>
    </source>
</evidence>
<feature type="domain" description="DUS-like FMN-binding" evidence="19">
    <location>
        <begin position="51"/>
        <end position="314"/>
    </location>
</feature>
<dbReference type="SUPFAM" id="SSF51395">
    <property type="entry name" value="FMN-linked oxidoreductases"/>
    <property type="match status" value="1"/>
</dbReference>
<dbReference type="PANTHER" id="PTHR11082:SF5">
    <property type="entry name" value="TRNA-DIHYDROURIDINE(16_17) SYNTHASE [NAD(P)(+)]-LIKE"/>
    <property type="match status" value="1"/>
</dbReference>
<comment type="catalytic activity">
    <reaction evidence="16">
        <text>a 5,6-dihydrouridine in mRNA + NADP(+) = a uridine in mRNA + NADPH + H(+)</text>
        <dbReference type="Rhea" id="RHEA:69855"/>
        <dbReference type="Rhea" id="RHEA-COMP:14658"/>
        <dbReference type="Rhea" id="RHEA-COMP:17789"/>
        <dbReference type="ChEBI" id="CHEBI:15378"/>
        <dbReference type="ChEBI" id="CHEBI:57783"/>
        <dbReference type="ChEBI" id="CHEBI:58349"/>
        <dbReference type="ChEBI" id="CHEBI:65315"/>
        <dbReference type="ChEBI" id="CHEBI:74443"/>
    </reaction>
    <physiologicalReaction direction="right-to-left" evidence="16">
        <dbReference type="Rhea" id="RHEA:69857"/>
    </physiologicalReaction>
</comment>
<comment type="catalytic activity">
    <reaction evidence="14">
        <text>a 5,6-dihydrouridine in mRNA + NAD(+) = a uridine in mRNA + NADH + H(+)</text>
        <dbReference type="Rhea" id="RHEA:69851"/>
        <dbReference type="Rhea" id="RHEA-COMP:14658"/>
        <dbReference type="Rhea" id="RHEA-COMP:17789"/>
        <dbReference type="ChEBI" id="CHEBI:15378"/>
        <dbReference type="ChEBI" id="CHEBI:57540"/>
        <dbReference type="ChEBI" id="CHEBI:57945"/>
        <dbReference type="ChEBI" id="CHEBI:65315"/>
        <dbReference type="ChEBI" id="CHEBI:74443"/>
    </reaction>
    <physiologicalReaction direction="right-to-left" evidence="14">
        <dbReference type="Rhea" id="RHEA:69853"/>
    </physiologicalReaction>
</comment>
<evidence type="ECO:0000256" key="5">
    <source>
        <dbReference type="ARBA" id="ARBA00022694"/>
    </source>
</evidence>
<evidence type="ECO:0000256" key="10">
    <source>
        <dbReference type="ARBA" id="ARBA00038890"/>
    </source>
</evidence>
<feature type="region of interest" description="Disordered" evidence="18">
    <location>
        <begin position="380"/>
        <end position="451"/>
    </location>
</feature>
<comment type="catalytic activity">
    <reaction evidence="17">
        <text>5,6-dihydrouridine(17) in tRNA + NADP(+) = uridine(17) in tRNA + NADPH + H(+)</text>
        <dbReference type="Rhea" id="RHEA:53368"/>
        <dbReference type="Rhea" id="RHEA-COMP:13541"/>
        <dbReference type="Rhea" id="RHEA-COMP:13542"/>
        <dbReference type="ChEBI" id="CHEBI:15378"/>
        <dbReference type="ChEBI" id="CHEBI:57783"/>
        <dbReference type="ChEBI" id="CHEBI:58349"/>
        <dbReference type="ChEBI" id="CHEBI:65315"/>
        <dbReference type="ChEBI" id="CHEBI:74443"/>
        <dbReference type="EC" id="1.3.1.88"/>
    </reaction>
    <physiologicalReaction direction="right-to-left" evidence="17">
        <dbReference type="Rhea" id="RHEA:53370"/>
    </physiologicalReaction>
</comment>
<reference evidence="20" key="1">
    <citation type="journal article" date="2020" name="Stud. Mycol.">
        <title>101 Dothideomycetes genomes: a test case for predicting lifestyles and emergence of pathogens.</title>
        <authorList>
            <person name="Haridas S."/>
            <person name="Albert R."/>
            <person name="Binder M."/>
            <person name="Bloem J."/>
            <person name="Labutti K."/>
            <person name="Salamov A."/>
            <person name="Andreopoulos B."/>
            <person name="Baker S."/>
            <person name="Barry K."/>
            <person name="Bills G."/>
            <person name="Bluhm B."/>
            <person name="Cannon C."/>
            <person name="Castanera R."/>
            <person name="Culley D."/>
            <person name="Daum C."/>
            <person name="Ezra D."/>
            <person name="Gonzalez J."/>
            <person name="Henrissat B."/>
            <person name="Kuo A."/>
            <person name="Liang C."/>
            <person name="Lipzen A."/>
            <person name="Lutzoni F."/>
            <person name="Magnuson J."/>
            <person name="Mondo S."/>
            <person name="Nolan M."/>
            <person name="Ohm R."/>
            <person name="Pangilinan J."/>
            <person name="Park H.-J."/>
            <person name="Ramirez L."/>
            <person name="Alfaro M."/>
            <person name="Sun H."/>
            <person name="Tritt A."/>
            <person name="Yoshinaga Y."/>
            <person name="Zwiers L.-H."/>
            <person name="Turgeon B."/>
            <person name="Goodwin S."/>
            <person name="Spatafora J."/>
            <person name="Crous P."/>
            <person name="Grigoriev I."/>
        </authorList>
    </citation>
    <scope>NUCLEOTIDE SEQUENCE</scope>
    <source>
        <strain evidence="20">CBS 113979</strain>
    </source>
</reference>
<dbReference type="Proteomes" id="UP000800041">
    <property type="component" value="Unassembled WGS sequence"/>
</dbReference>
<dbReference type="PROSITE" id="PS01136">
    <property type="entry name" value="UPF0034"/>
    <property type="match status" value="1"/>
</dbReference>
<evidence type="ECO:0000256" key="1">
    <source>
        <dbReference type="ARBA" id="ARBA00001917"/>
    </source>
</evidence>
<feature type="compositionally biased region" description="Basic and acidic residues" evidence="18">
    <location>
        <begin position="585"/>
        <end position="603"/>
    </location>
</feature>
<name>A0A6G1H1K7_9PEZI</name>
<evidence type="ECO:0000256" key="16">
    <source>
        <dbReference type="ARBA" id="ARBA00049447"/>
    </source>
</evidence>
<evidence type="ECO:0000256" key="11">
    <source>
        <dbReference type="ARBA" id="ARBA00045934"/>
    </source>
</evidence>
<comment type="function">
    <text evidence="11">Catalyzes the synthesis of dihydrouridine, a modified base found in the D-loop of most tRNAs. Specifically modifies U47 in cytoplasmic tRNAs. Catalyzes the synthesis of dihydrouridine in some mRNAs, thereby affecting their translation.</text>
</comment>
<keyword evidence="7" id="KW-0560">Oxidoreductase</keyword>
<evidence type="ECO:0000259" key="19">
    <source>
        <dbReference type="Pfam" id="PF01207"/>
    </source>
</evidence>
<organism evidence="20 21">
    <name type="scientific">Aulographum hederae CBS 113979</name>
    <dbReference type="NCBI Taxonomy" id="1176131"/>
    <lineage>
        <taxon>Eukaryota</taxon>
        <taxon>Fungi</taxon>
        <taxon>Dikarya</taxon>
        <taxon>Ascomycota</taxon>
        <taxon>Pezizomycotina</taxon>
        <taxon>Dothideomycetes</taxon>
        <taxon>Pleosporomycetidae</taxon>
        <taxon>Aulographales</taxon>
        <taxon>Aulographaceae</taxon>
    </lineage>
</organism>
<keyword evidence="4" id="KW-0507">mRNA processing</keyword>
<evidence type="ECO:0000256" key="18">
    <source>
        <dbReference type="SAM" id="MobiDB-lite"/>
    </source>
</evidence>
<evidence type="ECO:0000256" key="13">
    <source>
        <dbReference type="ARBA" id="ARBA00047652"/>
    </source>
</evidence>
<sequence length="627" mass="69776">MAFEATQQTSDASRPGPSNGTDEPDPTPCNPRKKLHGRAFYESIGSPKFVVAPMVDQSDFAWRMLTRSFLPPHTPTASSTNLLAYTPMFHSRLFVETPKYRDAHFEPLPTSVPLHASPEYTSAAQDFHNNPHLDGNPAIDRPLIVQFCSNTPEDFLTAARAVAPYCDAVDLNLGCPQGIAKRGNYGAFLQEDQELIFRMVRTLHEELDVPVTAKMRILDTREDTLKYAKGLLDAGASIITVHGRRREQKGHNTGLADWQVLRYLRESLPPDTVIFANGNILQHEDIERCLAVTGADAVMSAEGNLYNPAIFAEAPRVGEEGREYWRGRGGRGGWRVDAVVRRYFDIIWQYALKTDPPVRAPLYLPGDEKGEDFTTTTTGAEQIPELQYGKSQNGSTNGDASASNLVPEPEPNSKKRKADPEHPTQQQQATAPSKQNKRQKRAQGRPDMITSPNLVGMMAHLFHVLRPLVSRHTHVRDALARCRKGDMEAFEHVLKLTEEAVKEGLRGYEAGVEDGGVGDAVEDDGQEMKERGAVGEIEDDEGESSSAAVRRCKRPWWVCQPFVRPSPKEAVEKGSMQMSKKEKRRLMEEQAMEKERKKEKGDGEAIVIPNGQGKEDMGVPKEQVVYG</sequence>
<comment type="catalytic activity">
    <reaction evidence="12">
        <text>5,6-dihydrouridine(17) in tRNA + NAD(+) = uridine(17) in tRNA + NADH + H(+)</text>
        <dbReference type="Rhea" id="RHEA:53372"/>
        <dbReference type="Rhea" id="RHEA-COMP:13541"/>
        <dbReference type="Rhea" id="RHEA-COMP:13542"/>
        <dbReference type="ChEBI" id="CHEBI:15378"/>
        <dbReference type="ChEBI" id="CHEBI:57540"/>
        <dbReference type="ChEBI" id="CHEBI:57945"/>
        <dbReference type="ChEBI" id="CHEBI:65315"/>
        <dbReference type="ChEBI" id="CHEBI:74443"/>
        <dbReference type="EC" id="1.3.1.88"/>
    </reaction>
    <physiologicalReaction direction="right-to-left" evidence="12">
        <dbReference type="Rhea" id="RHEA:53374"/>
    </physiologicalReaction>
</comment>
<dbReference type="OrthoDB" id="272303at2759"/>
<evidence type="ECO:0000256" key="15">
    <source>
        <dbReference type="ARBA" id="ARBA00048934"/>
    </source>
</evidence>
<dbReference type="GO" id="GO:0006397">
    <property type="term" value="P:mRNA processing"/>
    <property type="evidence" value="ECO:0007669"/>
    <property type="project" value="UniProtKB-KW"/>
</dbReference>
<comment type="catalytic activity">
    <reaction evidence="15">
        <text>5,6-dihydrouridine(16) in tRNA + NAD(+) = uridine(16) in tRNA + NADH + H(+)</text>
        <dbReference type="Rhea" id="RHEA:53380"/>
        <dbReference type="Rhea" id="RHEA-COMP:13543"/>
        <dbReference type="Rhea" id="RHEA-COMP:13544"/>
        <dbReference type="ChEBI" id="CHEBI:15378"/>
        <dbReference type="ChEBI" id="CHEBI:57540"/>
        <dbReference type="ChEBI" id="CHEBI:57945"/>
        <dbReference type="ChEBI" id="CHEBI:65315"/>
        <dbReference type="ChEBI" id="CHEBI:74443"/>
        <dbReference type="EC" id="1.3.1.88"/>
    </reaction>
    <physiologicalReaction direction="right-to-left" evidence="15">
        <dbReference type="Rhea" id="RHEA:53382"/>
    </physiologicalReaction>
</comment>
<dbReference type="PANTHER" id="PTHR11082">
    <property type="entry name" value="TRNA-DIHYDROURIDINE SYNTHASE"/>
    <property type="match status" value="1"/>
</dbReference>
<feature type="region of interest" description="Disordered" evidence="18">
    <location>
        <begin position="1"/>
        <end position="34"/>
    </location>
</feature>
<evidence type="ECO:0000256" key="9">
    <source>
        <dbReference type="ARBA" id="ARBA00038313"/>
    </source>
</evidence>
<evidence type="ECO:0000256" key="4">
    <source>
        <dbReference type="ARBA" id="ARBA00022664"/>
    </source>
</evidence>
<evidence type="ECO:0000256" key="14">
    <source>
        <dbReference type="ARBA" id="ARBA00048342"/>
    </source>
</evidence>
<evidence type="ECO:0000256" key="2">
    <source>
        <dbReference type="ARBA" id="ARBA00022630"/>
    </source>
</evidence>
<comment type="catalytic activity">
    <reaction evidence="13">
        <text>5,6-dihydrouridine(16) in tRNA + NADP(+) = uridine(16) in tRNA + NADPH + H(+)</text>
        <dbReference type="Rhea" id="RHEA:53376"/>
        <dbReference type="Rhea" id="RHEA-COMP:13543"/>
        <dbReference type="Rhea" id="RHEA-COMP:13544"/>
        <dbReference type="ChEBI" id="CHEBI:15378"/>
        <dbReference type="ChEBI" id="CHEBI:57783"/>
        <dbReference type="ChEBI" id="CHEBI:58349"/>
        <dbReference type="ChEBI" id="CHEBI:65315"/>
        <dbReference type="ChEBI" id="CHEBI:74443"/>
        <dbReference type="EC" id="1.3.1.88"/>
    </reaction>
    <physiologicalReaction direction="right-to-left" evidence="13">
        <dbReference type="Rhea" id="RHEA:53378"/>
    </physiologicalReaction>
</comment>